<dbReference type="EMBL" id="AVOT02017416">
    <property type="protein sequence ID" value="MBW0503477.1"/>
    <property type="molecule type" value="Genomic_DNA"/>
</dbReference>
<dbReference type="AlphaFoldDB" id="A0A9Q3DPB4"/>
<sequence length="95" mass="10869">MSSLDDIVTRAQIGRTWKNLEIKSPKKASIKKDKPKEPFKSNTPNTNEQRKFHKCAGIEHLANNCLDKVKINEIVKTEDQNNKEDESDSAKDTEE</sequence>
<organism evidence="2 3">
    <name type="scientific">Austropuccinia psidii MF-1</name>
    <dbReference type="NCBI Taxonomy" id="1389203"/>
    <lineage>
        <taxon>Eukaryota</taxon>
        <taxon>Fungi</taxon>
        <taxon>Dikarya</taxon>
        <taxon>Basidiomycota</taxon>
        <taxon>Pucciniomycotina</taxon>
        <taxon>Pucciniomycetes</taxon>
        <taxon>Pucciniales</taxon>
        <taxon>Sphaerophragmiaceae</taxon>
        <taxon>Austropuccinia</taxon>
    </lineage>
</organism>
<name>A0A9Q3DPB4_9BASI</name>
<dbReference type="Proteomes" id="UP000765509">
    <property type="component" value="Unassembled WGS sequence"/>
</dbReference>
<comment type="caution">
    <text evidence="2">The sequence shown here is derived from an EMBL/GenBank/DDBJ whole genome shotgun (WGS) entry which is preliminary data.</text>
</comment>
<proteinExistence type="predicted"/>
<evidence type="ECO:0000313" key="3">
    <source>
        <dbReference type="Proteomes" id="UP000765509"/>
    </source>
</evidence>
<evidence type="ECO:0000256" key="1">
    <source>
        <dbReference type="SAM" id="MobiDB-lite"/>
    </source>
</evidence>
<keyword evidence="3" id="KW-1185">Reference proteome</keyword>
<reference evidence="2" key="1">
    <citation type="submission" date="2021-03" db="EMBL/GenBank/DDBJ databases">
        <title>Draft genome sequence of rust myrtle Austropuccinia psidii MF-1, a brazilian biotype.</title>
        <authorList>
            <person name="Quecine M.C."/>
            <person name="Pachon D.M.R."/>
            <person name="Bonatelli M.L."/>
            <person name="Correr F.H."/>
            <person name="Franceschini L.M."/>
            <person name="Leite T.F."/>
            <person name="Margarido G.R.A."/>
            <person name="Almeida C.A."/>
            <person name="Ferrarezi J.A."/>
            <person name="Labate C.A."/>
        </authorList>
    </citation>
    <scope>NUCLEOTIDE SEQUENCE</scope>
    <source>
        <strain evidence="2">MF-1</strain>
    </source>
</reference>
<gene>
    <name evidence="2" type="ORF">O181_043192</name>
</gene>
<accession>A0A9Q3DPB4</accession>
<feature type="compositionally biased region" description="Basic and acidic residues" evidence="1">
    <location>
        <begin position="24"/>
        <end position="39"/>
    </location>
</feature>
<feature type="region of interest" description="Disordered" evidence="1">
    <location>
        <begin position="24"/>
        <end position="50"/>
    </location>
</feature>
<evidence type="ECO:0000313" key="2">
    <source>
        <dbReference type="EMBL" id="MBW0503477.1"/>
    </source>
</evidence>
<feature type="region of interest" description="Disordered" evidence="1">
    <location>
        <begin position="74"/>
        <end position="95"/>
    </location>
</feature>
<protein>
    <submittedName>
        <fullName evidence="2">Uncharacterized protein</fullName>
    </submittedName>
</protein>